<dbReference type="STRING" id="574349.SAMN05443545_104314"/>
<dbReference type="Gene3D" id="3.40.50.10140">
    <property type="entry name" value="Toll/interleukin-1 receptor homology (TIR) domain"/>
    <property type="match status" value="1"/>
</dbReference>
<dbReference type="InterPro" id="IPR000157">
    <property type="entry name" value="TIR_dom"/>
</dbReference>
<evidence type="ECO:0000259" key="1">
    <source>
        <dbReference type="PROSITE" id="PS50104"/>
    </source>
</evidence>
<proteinExistence type="predicted"/>
<dbReference type="Pfam" id="PF13676">
    <property type="entry name" value="TIR_2"/>
    <property type="match status" value="1"/>
</dbReference>
<feature type="domain" description="TIR" evidence="1">
    <location>
        <begin position="4"/>
        <end position="136"/>
    </location>
</feature>
<organism evidence="2 3">
    <name type="scientific">Aidingimonas halophila</name>
    <dbReference type="NCBI Taxonomy" id="574349"/>
    <lineage>
        <taxon>Bacteria</taxon>
        <taxon>Pseudomonadati</taxon>
        <taxon>Pseudomonadota</taxon>
        <taxon>Gammaproteobacteria</taxon>
        <taxon>Oceanospirillales</taxon>
        <taxon>Halomonadaceae</taxon>
        <taxon>Aidingimonas</taxon>
    </lineage>
</organism>
<keyword evidence="3" id="KW-1185">Reference proteome</keyword>
<protein>
    <submittedName>
        <fullName evidence="2">TIR domain-containing protein</fullName>
    </submittedName>
</protein>
<gene>
    <name evidence="2" type="ORF">SAMN05443545_104314</name>
</gene>
<evidence type="ECO:0000313" key="2">
    <source>
        <dbReference type="EMBL" id="SDX22929.1"/>
    </source>
</evidence>
<dbReference type="AlphaFoldDB" id="A0A1H3A1Y8"/>
<dbReference type="EMBL" id="FNNI01000004">
    <property type="protein sequence ID" value="SDX22929.1"/>
    <property type="molecule type" value="Genomic_DNA"/>
</dbReference>
<dbReference type="InterPro" id="IPR035897">
    <property type="entry name" value="Toll_tir_struct_dom_sf"/>
</dbReference>
<dbReference type="Proteomes" id="UP000198500">
    <property type="component" value="Unassembled WGS sequence"/>
</dbReference>
<reference evidence="2 3" key="1">
    <citation type="submission" date="2016-10" db="EMBL/GenBank/DDBJ databases">
        <authorList>
            <person name="de Groot N.N."/>
        </authorList>
    </citation>
    <scope>NUCLEOTIDE SEQUENCE [LARGE SCALE GENOMIC DNA]</scope>
    <source>
        <strain evidence="2 3">DSM 19219</strain>
    </source>
</reference>
<dbReference type="PROSITE" id="PS50104">
    <property type="entry name" value="TIR"/>
    <property type="match status" value="1"/>
</dbReference>
<accession>A0A1H3A1Y8</accession>
<dbReference type="RefSeq" id="WP_092569308.1">
    <property type="nucleotide sequence ID" value="NZ_BMXH01000001.1"/>
</dbReference>
<evidence type="ECO:0000313" key="3">
    <source>
        <dbReference type="Proteomes" id="UP000198500"/>
    </source>
</evidence>
<dbReference type="OrthoDB" id="7055795at2"/>
<name>A0A1H3A1Y8_9GAMM</name>
<sequence length="235" mass="26667">MNETTWDVFISHASEDKEEVVLPLAELLLASGLTVWLDKGEIFLGDSLREKIDEGLERSQFGIVVFSHSFFSKNWPKSELDGLFSREMGGEKVILPIWHEIGFEEIKRYSPLIAGKLAVSTSNGLNAVKSQVLSAIHKVGRKESIAKPIYSGNLTKKAIMTFPEGSYLISNCYSSYDKRPLIEEKVGSLEDREALWEQAKSCGSNGRLCRVFKRYEDYRAHMRMLDSLIQLKRLN</sequence>
<dbReference type="SUPFAM" id="SSF52200">
    <property type="entry name" value="Toll/Interleukin receptor TIR domain"/>
    <property type="match status" value="1"/>
</dbReference>
<dbReference type="GO" id="GO:0007165">
    <property type="term" value="P:signal transduction"/>
    <property type="evidence" value="ECO:0007669"/>
    <property type="project" value="InterPro"/>
</dbReference>